<dbReference type="Pfam" id="PF13540">
    <property type="entry name" value="RCC1_2"/>
    <property type="match status" value="1"/>
</dbReference>
<dbReference type="GO" id="GO:0005085">
    <property type="term" value="F:guanyl-nucleotide exchange factor activity"/>
    <property type="evidence" value="ECO:0007669"/>
    <property type="project" value="TreeGrafter"/>
</dbReference>
<dbReference type="PROSITE" id="PS50012">
    <property type="entry name" value="RCC1_3"/>
    <property type="match status" value="2"/>
</dbReference>
<proteinExistence type="predicted"/>
<feature type="repeat" description="RCC1" evidence="1">
    <location>
        <begin position="229"/>
        <end position="280"/>
    </location>
</feature>
<dbReference type="SUPFAM" id="SSF50985">
    <property type="entry name" value="RCC1/BLIP-II"/>
    <property type="match status" value="1"/>
</dbReference>
<dbReference type="PANTHER" id="PTHR45982:SF1">
    <property type="entry name" value="REGULATOR OF CHROMOSOME CONDENSATION"/>
    <property type="match status" value="1"/>
</dbReference>
<organism evidence="2 3">
    <name type="scientific">Immersiella caudata</name>
    <dbReference type="NCBI Taxonomy" id="314043"/>
    <lineage>
        <taxon>Eukaryota</taxon>
        <taxon>Fungi</taxon>
        <taxon>Dikarya</taxon>
        <taxon>Ascomycota</taxon>
        <taxon>Pezizomycotina</taxon>
        <taxon>Sordariomycetes</taxon>
        <taxon>Sordariomycetidae</taxon>
        <taxon>Sordariales</taxon>
        <taxon>Lasiosphaeriaceae</taxon>
        <taxon>Immersiella</taxon>
    </lineage>
</organism>
<comment type="caution">
    <text evidence="2">The sequence shown here is derived from an EMBL/GenBank/DDBJ whole genome shotgun (WGS) entry which is preliminary data.</text>
</comment>
<accession>A0AA39WE67</accession>
<dbReference type="AlphaFoldDB" id="A0AA39WE67"/>
<evidence type="ECO:0000313" key="3">
    <source>
        <dbReference type="Proteomes" id="UP001175000"/>
    </source>
</evidence>
<dbReference type="InterPro" id="IPR009091">
    <property type="entry name" value="RCC1/BLIP-II"/>
</dbReference>
<dbReference type="EMBL" id="JAULSU010000006">
    <property type="protein sequence ID" value="KAK0613765.1"/>
    <property type="molecule type" value="Genomic_DNA"/>
</dbReference>
<reference evidence="2" key="1">
    <citation type="submission" date="2023-06" db="EMBL/GenBank/DDBJ databases">
        <title>Genome-scale phylogeny and comparative genomics of the fungal order Sordariales.</title>
        <authorList>
            <consortium name="Lawrence Berkeley National Laboratory"/>
            <person name="Hensen N."/>
            <person name="Bonometti L."/>
            <person name="Westerberg I."/>
            <person name="Brannstrom I.O."/>
            <person name="Guillou S."/>
            <person name="Cros-Aarteil S."/>
            <person name="Calhoun S."/>
            <person name="Haridas S."/>
            <person name="Kuo A."/>
            <person name="Mondo S."/>
            <person name="Pangilinan J."/>
            <person name="Riley R."/>
            <person name="Labutti K."/>
            <person name="Andreopoulos B."/>
            <person name="Lipzen A."/>
            <person name="Chen C."/>
            <person name="Yanf M."/>
            <person name="Daum C."/>
            <person name="Ng V."/>
            <person name="Clum A."/>
            <person name="Steindorff A."/>
            <person name="Ohm R."/>
            <person name="Martin F."/>
            <person name="Silar P."/>
            <person name="Natvig D."/>
            <person name="Lalanne C."/>
            <person name="Gautier V."/>
            <person name="Ament-Velasquez S.L."/>
            <person name="Kruys A."/>
            <person name="Hutchinson M.I."/>
            <person name="Powell A.J."/>
            <person name="Barry K."/>
            <person name="Miller A.N."/>
            <person name="Grigoriev I.V."/>
            <person name="Debuchy R."/>
            <person name="Gladieux P."/>
            <person name="Thoren M.H."/>
            <person name="Johannesson H."/>
        </authorList>
    </citation>
    <scope>NUCLEOTIDE SEQUENCE</scope>
    <source>
        <strain evidence="2">CBS 606.72</strain>
    </source>
</reference>
<dbReference type="GO" id="GO:0005737">
    <property type="term" value="C:cytoplasm"/>
    <property type="evidence" value="ECO:0007669"/>
    <property type="project" value="TreeGrafter"/>
</dbReference>
<gene>
    <name evidence="2" type="ORF">B0T14DRAFT_284582</name>
</gene>
<evidence type="ECO:0000313" key="2">
    <source>
        <dbReference type="EMBL" id="KAK0613765.1"/>
    </source>
</evidence>
<dbReference type="InterPro" id="IPR051553">
    <property type="entry name" value="Ran_GTPase-activating"/>
</dbReference>
<name>A0AA39WE67_9PEZI</name>
<feature type="repeat" description="RCC1" evidence="1">
    <location>
        <begin position="281"/>
        <end position="333"/>
    </location>
</feature>
<evidence type="ECO:0000256" key="1">
    <source>
        <dbReference type="PROSITE-ProRule" id="PRU00235"/>
    </source>
</evidence>
<dbReference type="InterPro" id="IPR000408">
    <property type="entry name" value="Reg_chr_condens"/>
</dbReference>
<protein>
    <submittedName>
        <fullName evidence="2">Regulator of chromosome condensation 1/beta-lactamase-inhibitor protein II</fullName>
    </submittedName>
</protein>
<dbReference type="Proteomes" id="UP001175000">
    <property type="component" value="Unassembled WGS sequence"/>
</dbReference>
<keyword evidence="3" id="KW-1185">Reference proteome</keyword>
<dbReference type="PANTHER" id="PTHR45982">
    <property type="entry name" value="REGULATOR OF CHROMOSOME CONDENSATION"/>
    <property type="match status" value="1"/>
</dbReference>
<sequence>MELYATGLNAWGQLHFDKDEQSNEEPDDLSTFTRVLTVNGIEGVHPFPSYTLVHTKASGILSAGLIPKDDLPLTTLPHPSYSRFAQTSNGLSIINDTHPPLTNLSSLLPQPPWIPLSTLFPPSITSTVTQLVSYTTGFAALTCAPSGKTQVYTWGDERYAACLARDLTSTFPQTGFQTHADAVKIETDPHIPVEAITPGIVTDLSDLPTGPITKLAAGGYVLAALTAGKDLYMWGHPGRAAASGLGGLGVSDEVIPVVIEDSDVEDVAVGEAHVVVLTTSGEVFVIGSNSNGQLGLGGAKSAESWTRVAVEKGDGEIAGVAAGPKNSFLLVRKHDGQR</sequence>
<dbReference type="Gene3D" id="2.130.10.30">
    <property type="entry name" value="Regulator of chromosome condensation 1/beta-lactamase-inhibitor protein II"/>
    <property type="match status" value="1"/>
</dbReference>